<dbReference type="EMBL" id="DVHH01000161">
    <property type="protein sequence ID" value="HIR55265.1"/>
    <property type="molecule type" value="Genomic_DNA"/>
</dbReference>
<sequence length="72" mass="8400">MNPERCDERAHALLEKKCRIMDYLPAQLPPGSRGRYFDVECCLLNHYDRFGLCERITAALLKLLCYRHVAVC</sequence>
<protein>
    <submittedName>
        <fullName evidence="1">Uncharacterized protein</fullName>
    </submittedName>
</protein>
<evidence type="ECO:0000313" key="1">
    <source>
        <dbReference type="EMBL" id="HIR55265.1"/>
    </source>
</evidence>
<proteinExistence type="predicted"/>
<evidence type="ECO:0000313" key="2">
    <source>
        <dbReference type="Proteomes" id="UP000824238"/>
    </source>
</evidence>
<accession>A0A9D1DLW2</accession>
<gene>
    <name evidence="1" type="ORF">IAD36_06725</name>
</gene>
<name>A0A9D1DLW2_9FIRM</name>
<dbReference type="Proteomes" id="UP000824238">
    <property type="component" value="Unassembled WGS sequence"/>
</dbReference>
<reference evidence="1" key="2">
    <citation type="journal article" date="2021" name="PeerJ">
        <title>Extensive microbial diversity within the chicken gut microbiome revealed by metagenomics and culture.</title>
        <authorList>
            <person name="Gilroy R."/>
            <person name="Ravi A."/>
            <person name="Getino M."/>
            <person name="Pursley I."/>
            <person name="Horton D.L."/>
            <person name="Alikhan N.F."/>
            <person name="Baker D."/>
            <person name="Gharbi K."/>
            <person name="Hall N."/>
            <person name="Watson M."/>
            <person name="Adriaenssens E.M."/>
            <person name="Foster-Nyarko E."/>
            <person name="Jarju S."/>
            <person name="Secka A."/>
            <person name="Antonio M."/>
            <person name="Oren A."/>
            <person name="Chaudhuri R.R."/>
            <person name="La Ragione R."/>
            <person name="Hildebrand F."/>
            <person name="Pallen M.J."/>
        </authorList>
    </citation>
    <scope>NUCLEOTIDE SEQUENCE</scope>
    <source>
        <strain evidence="1">ChiGjej3B3-7149</strain>
    </source>
</reference>
<dbReference type="AlphaFoldDB" id="A0A9D1DLW2"/>
<reference evidence="1" key="1">
    <citation type="submission" date="2020-10" db="EMBL/GenBank/DDBJ databases">
        <authorList>
            <person name="Gilroy R."/>
        </authorList>
    </citation>
    <scope>NUCLEOTIDE SEQUENCE</scope>
    <source>
        <strain evidence="1">ChiGjej3B3-7149</strain>
    </source>
</reference>
<comment type="caution">
    <text evidence="1">The sequence shown here is derived from an EMBL/GenBank/DDBJ whole genome shotgun (WGS) entry which is preliminary data.</text>
</comment>
<organism evidence="1 2">
    <name type="scientific">Candidatus Scatomorpha intestinigallinarum</name>
    <dbReference type="NCBI Taxonomy" id="2840923"/>
    <lineage>
        <taxon>Bacteria</taxon>
        <taxon>Bacillati</taxon>
        <taxon>Bacillota</taxon>
        <taxon>Clostridia</taxon>
        <taxon>Eubacteriales</taxon>
        <taxon>Candidatus Scatomorpha</taxon>
    </lineage>
</organism>